<protein>
    <recommendedName>
        <fullName evidence="7">Hydrophobin</fullName>
    </recommendedName>
</protein>
<evidence type="ECO:0000256" key="2">
    <source>
        <dbReference type="ARBA" id="ARBA00010446"/>
    </source>
</evidence>
<accession>A0A4Y7PZC0</accession>
<dbReference type="InterPro" id="IPR019778">
    <property type="entry name" value="Class_I_Hydrophobin_CS"/>
</dbReference>
<keyword evidence="6 7" id="KW-1015">Disulfide bond</keyword>
<dbReference type="PROSITE" id="PS00956">
    <property type="entry name" value="HYDROPHOBIN"/>
    <property type="match status" value="1"/>
</dbReference>
<name>A0A4Y7PZC0_9AGAM</name>
<dbReference type="Proteomes" id="UP000294933">
    <property type="component" value="Unassembled WGS sequence"/>
</dbReference>
<keyword evidence="4 7" id="KW-0964">Secreted</keyword>
<feature type="chain" id="PRO_5021509772" description="Hydrophobin" evidence="7">
    <location>
        <begin position="19"/>
        <end position="116"/>
    </location>
</feature>
<evidence type="ECO:0000313" key="8">
    <source>
        <dbReference type="EMBL" id="TDL20386.1"/>
    </source>
</evidence>
<evidence type="ECO:0000256" key="7">
    <source>
        <dbReference type="RuleBase" id="RU365009"/>
    </source>
</evidence>
<feature type="signal peptide" evidence="7">
    <location>
        <begin position="1"/>
        <end position="18"/>
    </location>
</feature>
<gene>
    <name evidence="8" type="ORF">BD410DRAFT_804958</name>
</gene>
<dbReference type="SMART" id="SM00075">
    <property type="entry name" value="HYDRO"/>
    <property type="match status" value="1"/>
</dbReference>
<dbReference type="STRING" id="50990.A0A4Y7PZC0"/>
<evidence type="ECO:0000256" key="1">
    <source>
        <dbReference type="ARBA" id="ARBA00004191"/>
    </source>
</evidence>
<dbReference type="InterPro" id="IPR001338">
    <property type="entry name" value="Class_I_Hydrophobin"/>
</dbReference>
<dbReference type="GO" id="GO:0009277">
    <property type="term" value="C:fungal-type cell wall"/>
    <property type="evidence" value="ECO:0007669"/>
    <property type="project" value="InterPro"/>
</dbReference>
<keyword evidence="3 7" id="KW-0134">Cell wall</keyword>
<dbReference type="VEuPathDB" id="FungiDB:BD410DRAFT_804958"/>
<dbReference type="AlphaFoldDB" id="A0A4Y7PZC0"/>
<dbReference type="Pfam" id="PF01185">
    <property type="entry name" value="Hydrophobin"/>
    <property type="match status" value="1"/>
</dbReference>
<dbReference type="CDD" id="cd23507">
    <property type="entry name" value="hydrophobin_I"/>
    <property type="match status" value="1"/>
</dbReference>
<dbReference type="GO" id="GO:0005199">
    <property type="term" value="F:structural constituent of cell wall"/>
    <property type="evidence" value="ECO:0007669"/>
    <property type="project" value="InterPro"/>
</dbReference>
<reference evidence="8 9" key="1">
    <citation type="submission" date="2018-06" db="EMBL/GenBank/DDBJ databases">
        <title>A transcriptomic atlas of mushroom development highlights an independent origin of complex multicellularity.</title>
        <authorList>
            <consortium name="DOE Joint Genome Institute"/>
            <person name="Krizsan K."/>
            <person name="Almasi E."/>
            <person name="Merenyi Z."/>
            <person name="Sahu N."/>
            <person name="Viragh M."/>
            <person name="Koszo T."/>
            <person name="Mondo S."/>
            <person name="Kiss B."/>
            <person name="Balint B."/>
            <person name="Kues U."/>
            <person name="Barry K."/>
            <person name="Hegedus J.C."/>
            <person name="Henrissat B."/>
            <person name="Johnson J."/>
            <person name="Lipzen A."/>
            <person name="Ohm R."/>
            <person name="Nagy I."/>
            <person name="Pangilinan J."/>
            <person name="Yan J."/>
            <person name="Xiong Y."/>
            <person name="Grigoriev I.V."/>
            <person name="Hibbett D.S."/>
            <person name="Nagy L.G."/>
        </authorList>
    </citation>
    <scope>NUCLEOTIDE SEQUENCE [LARGE SCALE GENOMIC DNA]</scope>
    <source>
        <strain evidence="8 9">SZMC22713</strain>
    </source>
</reference>
<comment type="similarity">
    <text evidence="2 7">Belongs to the fungal hydrophobin family.</text>
</comment>
<organism evidence="8 9">
    <name type="scientific">Rickenella mellea</name>
    <dbReference type="NCBI Taxonomy" id="50990"/>
    <lineage>
        <taxon>Eukaryota</taxon>
        <taxon>Fungi</taxon>
        <taxon>Dikarya</taxon>
        <taxon>Basidiomycota</taxon>
        <taxon>Agaricomycotina</taxon>
        <taxon>Agaricomycetes</taxon>
        <taxon>Hymenochaetales</taxon>
        <taxon>Rickenellaceae</taxon>
        <taxon>Rickenella</taxon>
    </lineage>
</organism>
<keyword evidence="9" id="KW-1185">Reference proteome</keyword>
<keyword evidence="5 7" id="KW-0732">Signal</keyword>
<evidence type="ECO:0000313" key="9">
    <source>
        <dbReference type="Proteomes" id="UP000294933"/>
    </source>
</evidence>
<comment type="subcellular location">
    <subcellularLocation>
        <location evidence="1 7">Secreted</location>
        <location evidence="1 7">Cell wall</location>
    </subcellularLocation>
</comment>
<evidence type="ECO:0000256" key="3">
    <source>
        <dbReference type="ARBA" id="ARBA00022512"/>
    </source>
</evidence>
<dbReference type="OrthoDB" id="4225815at2759"/>
<evidence type="ECO:0000256" key="6">
    <source>
        <dbReference type="ARBA" id="ARBA00023157"/>
    </source>
</evidence>
<evidence type="ECO:0000256" key="4">
    <source>
        <dbReference type="ARBA" id="ARBA00022525"/>
    </source>
</evidence>
<dbReference type="EMBL" id="ML170188">
    <property type="protein sequence ID" value="TDL20386.1"/>
    <property type="molecule type" value="Genomic_DNA"/>
</dbReference>
<sequence>MFTTLVAFVFALPLLALAVPTPDAPQCNTGTLQCCQSFQARLLTSPSTSSSSAESSSWDDLLDVVTQGTALPIGVGCTPINVIGAGGGSNCNTQPVCCQNTGGAFAINCAPIAAPL</sequence>
<proteinExistence type="inferred from homology"/>
<evidence type="ECO:0000256" key="5">
    <source>
        <dbReference type="ARBA" id="ARBA00022729"/>
    </source>
</evidence>